<dbReference type="AlphaFoldDB" id="A0A1X7VSB5"/>
<organism evidence="2">
    <name type="scientific">Amphimedon queenslandica</name>
    <name type="common">Sponge</name>
    <dbReference type="NCBI Taxonomy" id="400682"/>
    <lineage>
        <taxon>Eukaryota</taxon>
        <taxon>Metazoa</taxon>
        <taxon>Porifera</taxon>
        <taxon>Demospongiae</taxon>
        <taxon>Heteroscleromorpha</taxon>
        <taxon>Haplosclerida</taxon>
        <taxon>Niphatidae</taxon>
        <taxon>Amphimedon</taxon>
    </lineage>
</organism>
<protein>
    <submittedName>
        <fullName evidence="2">Uncharacterized protein</fullName>
    </submittedName>
</protein>
<reference evidence="3" key="1">
    <citation type="journal article" date="2010" name="Nature">
        <title>The Amphimedon queenslandica genome and the evolution of animal complexity.</title>
        <authorList>
            <person name="Srivastava M."/>
            <person name="Simakov O."/>
            <person name="Chapman J."/>
            <person name="Fahey B."/>
            <person name="Gauthier M.E."/>
            <person name="Mitros T."/>
            <person name="Richards G.S."/>
            <person name="Conaco C."/>
            <person name="Dacre M."/>
            <person name="Hellsten U."/>
            <person name="Larroux C."/>
            <person name="Putnam N.H."/>
            <person name="Stanke M."/>
            <person name="Adamska M."/>
            <person name="Darling A."/>
            <person name="Degnan S.M."/>
            <person name="Oakley T.H."/>
            <person name="Plachetzki D.C."/>
            <person name="Zhai Y."/>
            <person name="Adamski M."/>
            <person name="Calcino A."/>
            <person name="Cummins S.F."/>
            <person name="Goodstein D.M."/>
            <person name="Harris C."/>
            <person name="Jackson D.J."/>
            <person name="Leys S.P."/>
            <person name="Shu S."/>
            <person name="Woodcroft B.J."/>
            <person name="Vervoort M."/>
            <person name="Kosik K.S."/>
            <person name="Manning G."/>
            <person name="Degnan B.M."/>
            <person name="Rokhsar D.S."/>
        </authorList>
    </citation>
    <scope>NUCLEOTIDE SEQUENCE [LARGE SCALE GENOMIC DNA]</scope>
</reference>
<evidence type="ECO:0000313" key="3">
    <source>
        <dbReference type="Proteomes" id="UP000007879"/>
    </source>
</evidence>
<dbReference type="OrthoDB" id="6352295at2759"/>
<dbReference type="PANTHER" id="PTHR34769:SF1">
    <property type="entry name" value="RNA POLYMERASE I AND III SUBUNIT D"/>
    <property type="match status" value="1"/>
</dbReference>
<keyword evidence="3" id="KW-1185">Reference proteome</keyword>
<sequence>MATKEEVEKKLMSKQLEEKKGEGETEDQKEKDVKRKREIDEKELERLAVEKLLSETKRNKMRADREGASGWYDFPRPKANKRFARAVIKSAVLGNSISSKNKKTE</sequence>
<dbReference type="InParanoid" id="A0A1X7VSB5"/>
<name>A0A1X7VSB5_AMPQE</name>
<dbReference type="EnsemblMetazoa" id="XM_020000817.1">
    <property type="protein sequence ID" value="XP_019856376.1"/>
    <property type="gene ID" value="LOC109584905"/>
</dbReference>
<proteinExistence type="predicted"/>
<dbReference type="PANTHER" id="PTHR34769">
    <property type="entry name" value="RCG42593, ISOFORM CRA_A"/>
    <property type="match status" value="1"/>
</dbReference>
<dbReference type="InterPro" id="IPR038948">
    <property type="entry name" value="POLR1D-like"/>
</dbReference>
<reference evidence="2" key="2">
    <citation type="submission" date="2017-05" db="UniProtKB">
        <authorList>
            <consortium name="EnsemblMetazoa"/>
        </authorList>
    </citation>
    <scope>IDENTIFICATION</scope>
</reference>
<evidence type="ECO:0000256" key="1">
    <source>
        <dbReference type="SAM" id="MobiDB-lite"/>
    </source>
</evidence>
<gene>
    <name evidence="2" type="primary">109584905</name>
</gene>
<feature type="region of interest" description="Disordered" evidence="1">
    <location>
        <begin position="1"/>
        <end position="38"/>
    </location>
</feature>
<dbReference type="EnsemblMetazoa" id="Aqu2.1.42774_001">
    <property type="protein sequence ID" value="Aqu2.1.42774_001"/>
    <property type="gene ID" value="Aqu2.1.42774"/>
</dbReference>
<evidence type="ECO:0000313" key="2">
    <source>
        <dbReference type="EnsemblMetazoa" id="Aqu2.1.42774_001"/>
    </source>
</evidence>
<dbReference type="KEGG" id="aqu:109584905"/>
<dbReference type="Proteomes" id="UP000007879">
    <property type="component" value="Unassembled WGS sequence"/>
</dbReference>
<accession>A0A1X7VSB5</accession>